<sequence length="138" mass="14583">MKPQARLPQPGGALTVGRWLHDELQRRGYNLSQRGGGRRAFADESGIPQATVSRLLRDDGGADPATLGKVAQALNVPLTPLLVLAGIIPEAEVERPTSISTDEALAALGITRPAHKAAVMSMVNALLDETPERGDTSK</sequence>
<reference evidence="2 3" key="1">
    <citation type="submission" date="2022-03" db="EMBL/GenBank/DDBJ databases">
        <title>Streptomyces yunnanensis P86,complete genome.</title>
        <authorList>
            <person name="Chen S."/>
            <person name="Zhang Q."/>
        </authorList>
    </citation>
    <scope>NUCLEOTIDE SEQUENCE [LARGE SCALE GENOMIC DNA]</scope>
    <source>
        <strain evidence="2 3">P86</strain>
    </source>
</reference>
<dbReference type="SUPFAM" id="SSF47413">
    <property type="entry name" value="lambda repressor-like DNA-binding domains"/>
    <property type="match status" value="1"/>
</dbReference>
<feature type="domain" description="HTH cro/C1-type" evidence="1">
    <location>
        <begin position="39"/>
        <end position="81"/>
    </location>
</feature>
<accession>A0ABY8AKH4</accession>
<dbReference type="Gene3D" id="1.10.260.40">
    <property type="entry name" value="lambda repressor-like DNA-binding domains"/>
    <property type="match status" value="1"/>
</dbReference>
<dbReference type="Proteomes" id="UP001218629">
    <property type="component" value="Chromosome"/>
</dbReference>
<dbReference type="CDD" id="cd00093">
    <property type="entry name" value="HTH_XRE"/>
    <property type="match status" value="1"/>
</dbReference>
<dbReference type="Pfam" id="PF01381">
    <property type="entry name" value="HTH_3"/>
    <property type="match status" value="1"/>
</dbReference>
<organism evidence="2 3">
    <name type="scientific">Streptomyces yunnanensis</name>
    <dbReference type="NCBI Taxonomy" id="156453"/>
    <lineage>
        <taxon>Bacteria</taxon>
        <taxon>Bacillati</taxon>
        <taxon>Actinomycetota</taxon>
        <taxon>Actinomycetes</taxon>
        <taxon>Kitasatosporales</taxon>
        <taxon>Streptomycetaceae</taxon>
        <taxon>Streptomyces</taxon>
    </lineage>
</organism>
<protein>
    <submittedName>
        <fullName evidence="2">Helix-turn-helix domain-containing protein</fullName>
    </submittedName>
</protein>
<evidence type="ECO:0000259" key="1">
    <source>
        <dbReference type="PROSITE" id="PS50943"/>
    </source>
</evidence>
<dbReference type="RefSeq" id="WP_078876016.1">
    <property type="nucleotide sequence ID" value="NZ_CP095749.1"/>
</dbReference>
<dbReference type="PROSITE" id="PS50943">
    <property type="entry name" value="HTH_CROC1"/>
    <property type="match status" value="1"/>
</dbReference>
<dbReference type="SMART" id="SM00530">
    <property type="entry name" value="HTH_XRE"/>
    <property type="match status" value="1"/>
</dbReference>
<proteinExistence type="predicted"/>
<dbReference type="InterPro" id="IPR010982">
    <property type="entry name" value="Lambda_DNA-bd_dom_sf"/>
</dbReference>
<name>A0ABY8AKH4_9ACTN</name>
<gene>
    <name evidence="2" type="ORF">MOV08_35350</name>
</gene>
<evidence type="ECO:0000313" key="3">
    <source>
        <dbReference type="Proteomes" id="UP001218629"/>
    </source>
</evidence>
<keyword evidence="3" id="KW-1185">Reference proteome</keyword>
<dbReference type="InterPro" id="IPR001387">
    <property type="entry name" value="Cro/C1-type_HTH"/>
</dbReference>
<dbReference type="EMBL" id="CP095749">
    <property type="protein sequence ID" value="WEB44042.1"/>
    <property type="molecule type" value="Genomic_DNA"/>
</dbReference>
<evidence type="ECO:0000313" key="2">
    <source>
        <dbReference type="EMBL" id="WEB44042.1"/>
    </source>
</evidence>